<organism evidence="2 3">
    <name type="scientific">Gossypium harknessii</name>
    <dbReference type="NCBI Taxonomy" id="34285"/>
    <lineage>
        <taxon>Eukaryota</taxon>
        <taxon>Viridiplantae</taxon>
        <taxon>Streptophyta</taxon>
        <taxon>Embryophyta</taxon>
        <taxon>Tracheophyta</taxon>
        <taxon>Spermatophyta</taxon>
        <taxon>Magnoliopsida</taxon>
        <taxon>eudicotyledons</taxon>
        <taxon>Gunneridae</taxon>
        <taxon>Pentapetalae</taxon>
        <taxon>rosids</taxon>
        <taxon>malvids</taxon>
        <taxon>Malvales</taxon>
        <taxon>Malvaceae</taxon>
        <taxon>Malvoideae</taxon>
        <taxon>Gossypium</taxon>
    </lineage>
</organism>
<evidence type="ECO:0000313" key="3">
    <source>
        <dbReference type="Proteomes" id="UP000593560"/>
    </source>
</evidence>
<reference evidence="2 3" key="1">
    <citation type="journal article" date="2019" name="Genome Biol. Evol.">
        <title>Insights into the evolution of the New World diploid cottons (Gossypium, subgenus Houzingenia) based on genome sequencing.</title>
        <authorList>
            <person name="Grover C.E."/>
            <person name="Arick M.A. 2nd"/>
            <person name="Thrash A."/>
            <person name="Conover J.L."/>
            <person name="Sanders W.S."/>
            <person name="Peterson D.G."/>
            <person name="Frelichowski J.E."/>
            <person name="Scheffler J.A."/>
            <person name="Scheffler B.E."/>
            <person name="Wendel J.F."/>
        </authorList>
    </citation>
    <scope>NUCLEOTIDE SEQUENCE [LARGE SCALE GENOMIC DNA]</scope>
    <source>
        <strain evidence="2">0</strain>
        <tissue evidence="2">Leaf</tissue>
    </source>
</reference>
<evidence type="ECO:0000313" key="2">
    <source>
        <dbReference type="EMBL" id="MBA0792809.1"/>
    </source>
</evidence>
<dbReference type="OrthoDB" id="10384497at2759"/>
<accession>A0A7J9G5C6</accession>
<feature type="compositionally biased region" description="Acidic residues" evidence="1">
    <location>
        <begin position="228"/>
        <end position="239"/>
    </location>
</feature>
<feature type="compositionally biased region" description="Pro residues" evidence="1">
    <location>
        <begin position="244"/>
        <end position="253"/>
    </location>
</feature>
<proteinExistence type="predicted"/>
<gene>
    <name evidence="2" type="ORF">Gohar_017277</name>
</gene>
<comment type="caution">
    <text evidence="2">The sequence shown here is derived from an EMBL/GenBank/DDBJ whole genome shotgun (WGS) entry which is preliminary data.</text>
</comment>
<feature type="region of interest" description="Disordered" evidence="1">
    <location>
        <begin position="222"/>
        <end position="262"/>
    </location>
</feature>
<sequence length="290" mass="32634">MAPKKHSRTTASSSNPSSELESSFSTCFQDSHFWYIFNLYFASKRVSEARKVDIAMLEAITFAYLPILQNWGWMDFLNISSPTYLNFVRAFFSNAKLEHDEYSEFGTTITFFLMGTPIRLTLEECGDYLHLPFRGSFDEKGHFDTYLFIQSGSISEPNLHDSIERGMNTNITLPHGTYLSYILRQLGISTHGDTPIFSNQPISYSDLHHAGYHFDAATNTWMKHDQPGDNEDDDVDAAFDDIPVPDPVAPPPSSSHAAQPSSEVNSAILDVIHSLSNNIRGLREDVNTCL</sequence>
<evidence type="ECO:0000256" key="1">
    <source>
        <dbReference type="SAM" id="MobiDB-lite"/>
    </source>
</evidence>
<protein>
    <submittedName>
        <fullName evidence="2">Uncharacterized protein</fullName>
    </submittedName>
</protein>
<name>A0A7J9G5C6_9ROSI</name>
<dbReference type="AlphaFoldDB" id="A0A7J9G5C6"/>
<dbReference type="Proteomes" id="UP000593560">
    <property type="component" value="Unassembled WGS sequence"/>
</dbReference>
<dbReference type="EMBL" id="JABFAD010000002">
    <property type="protein sequence ID" value="MBA0792809.1"/>
    <property type="molecule type" value="Genomic_DNA"/>
</dbReference>
<keyword evidence="3" id="KW-1185">Reference proteome</keyword>